<keyword evidence="3" id="KW-1185">Reference proteome</keyword>
<dbReference type="Pfam" id="PF11382">
    <property type="entry name" value="MctB"/>
    <property type="match status" value="1"/>
</dbReference>
<accession>A0A543A801</accession>
<dbReference type="NCBIfam" id="NF040608">
    <property type="entry name" value="division_SteA"/>
    <property type="match status" value="1"/>
</dbReference>
<reference evidence="2 3" key="1">
    <citation type="submission" date="2019-06" db="EMBL/GenBank/DDBJ databases">
        <title>Sequencing the genomes of 1000 actinobacteria strains.</title>
        <authorList>
            <person name="Klenk H.-P."/>
        </authorList>
    </citation>
    <scope>NUCLEOTIDE SEQUENCE [LARGE SCALE GENOMIC DNA]</scope>
    <source>
        <strain evidence="2 3">DSM 25218</strain>
    </source>
</reference>
<dbReference type="OrthoDB" id="5169996at2"/>
<gene>
    <name evidence="2" type="ORF">FB381_2631</name>
</gene>
<dbReference type="GO" id="GO:0055070">
    <property type="term" value="P:copper ion homeostasis"/>
    <property type="evidence" value="ECO:0007669"/>
    <property type="project" value="InterPro"/>
</dbReference>
<feature type="compositionally biased region" description="Low complexity" evidence="1">
    <location>
        <begin position="380"/>
        <end position="391"/>
    </location>
</feature>
<comment type="caution">
    <text evidence="2">The sequence shown here is derived from an EMBL/GenBank/DDBJ whole genome shotgun (WGS) entry which is preliminary data.</text>
</comment>
<organism evidence="2 3">
    <name type="scientific">Nocardioides albertanoniae</name>
    <dbReference type="NCBI Taxonomy" id="1175486"/>
    <lineage>
        <taxon>Bacteria</taxon>
        <taxon>Bacillati</taxon>
        <taxon>Actinomycetota</taxon>
        <taxon>Actinomycetes</taxon>
        <taxon>Propionibacteriales</taxon>
        <taxon>Nocardioidaceae</taxon>
        <taxon>Nocardioides</taxon>
    </lineage>
</organism>
<dbReference type="RefSeq" id="WP_141780685.1">
    <property type="nucleotide sequence ID" value="NZ_VFOV01000001.1"/>
</dbReference>
<proteinExistence type="predicted"/>
<dbReference type="Proteomes" id="UP000320209">
    <property type="component" value="Unassembled WGS sequence"/>
</dbReference>
<dbReference type="InterPro" id="IPR047795">
    <property type="entry name" value="Put_SteA-like"/>
</dbReference>
<feature type="region of interest" description="Disordered" evidence="1">
    <location>
        <begin position="380"/>
        <end position="404"/>
    </location>
</feature>
<dbReference type="EMBL" id="VFOV01000001">
    <property type="protein sequence ID" value="TQL68734.1"/>
    <property type="molecule type" value="Genomic_DNA"/>
</dbReference>
<sequence length="634" mass="65965">MRLPTRQIPSVLPGIRGTLRSGRPTRTLIPRLKEGDIAVIDHVDLDRATALAIVAKGVVAVVNAQPMVSGRYPNRGPETLAEAGIELIDKVGESGLETLVDGRKARILEGEIFDGEQRLTSGRALDAETLESDLEDAKQGLGSHLELFTHNSSQLLRREEDVLLHGTGVPLLDTPMEGRPVVVVADHPDLDRLLHGLKTFLHEQQPVIIAVGAAATRLTRKQLRGAVVLLGADPDVYPDSKVLTGAAEVVLAPGGAASDQAGEHLDRVGVEAKRFVSSLAPEDASLLVAYAQHPSLIVGAGLSTTLTDFLEDQRPGLAGTYLTRLALGPSLVDASAVPALSDRRPRSGRFFAPVVAAAAALLVGIPAGIWVADHDLTPEGTGSASGATRAGSAEEKSSDRDDAEAQFVADSGETLLAGKLEGSKVAVITMPGADPKSVDALTGNIKAAGGTTTGVLNVRPKLLDPDRKQYVDTLGTQLVKQLGRGDADQATYQRMGQVIGETYAGARPASSFDQPAKTAAVALLTGDLVTAKGRPSGPADLVLVVLGKDHDDTTAVEGLTEGLGASAKGLLVAAKSDSKDLQSLRDHDWPGWFGSVDGIETTTGQIAAPLALARQKSQQGGDFGASGFGGLLKD</sequence>
<dbReference type="AlphaFoldDB" id="A0A543A801"/>
<protein>
    <submittedName>
        <fullName evidence="2">Putative membrane-anchored protein</fullName>
    </submittedName>
</protein>
<dbReference type="GO" id="GO:0016020">
    <property type="term" value="C:membrane"/>
    <property type="evidence" value="ECO:0007669"/>
    <property type="project" value="InterPro"/>
</dbReference>
<dbReference type="InterPro" id="IPR021522">
    <property type="entry name" value="MctB"/>
</dbReference>
<evidence type="ECO:0000313" key="3">
    <source>
        <dbReference type="Proteomes" id="UP000320209"/>
    </source>
</evidence>
<evidence type="ECO:0000313" key="2">
    <source>
        <dbReference type="EMBL" id="TQL68734.1"/>
    </source>
</evidence>
<name>A0A543A801_9ACTN</name>
<evidence type="ECO:0000256" key="1">
    <source>
        <dbReference type="SAM" id="MobiDB-lite"/>
    </source>
</evidence>